<dbReference type="Proteomes" id="UP000600774">
    <property type="component" value="Unassembled WGS sequence"/>
</dbReference>
<dbReference type="AlphaFoldDB" id="A0A832SM34"/>
<keyword evidence="2" id="KW-1133">Transmembrane helix</keyword>
<evidence type="ECO:0000256" key="1">
    <source>
        <dbReference type="SAM" id="MobiDB-lite"/>
    </source>
</evidence>
<reference evidence="3" key="1">
    <citation type="journal article" date="2020" name="bioRxiv">
        <title>A rank-normalized archaeal taxonomy based on genome phylogeny resolves widespread incomplete and uneven classifications.</title>
        <authorList>
            <person name="Rinke C."/>
            <person name="Chuvochina M."/>
            <person name="Mussig A.J."/>
            <person name="Chaumeil P.-A."/>
            <person name="Waite D.W."/>
            <person name="Whitman W.B."/>
            <person name="Parks D.H."/>
            <person name="Hugenholtz P."/>
        </authorList>
    </citation>
    <scope>NUCLEOTIDE SEQUENCE</scope>
    <source>
        <strain evidence="3">UBA8876</strain>
    </source>
</reference>
<sequence>MDRLPGNPRRIKINAQKEGNGRENEGSMEEKGITLKFGKDFFSRSESAESTAIAAILLLGILFAVFSMIHLGYVPEWKTDAEYSHVSSVWEDMTELKSKIDRTTIFLMSDPNSSSSSITITMPLHTGSREMPLTDYSKFSGTVSINTDTCKITINPANDSEKVINCGTVAYSSNNNYYVDQTFKYENGALILEQKDQSVMKLYPMMRVSEVSDKNYSFSINAIEIRGLEDTLSSTSDCSIYLRDCSFSSFYDSDDYENMSSFALKINTTHPEAWEAYFNETMIRAGLEKDKDYTLDIVENDYLYFSFPENGSDRSLDRLYIGKTIVNAELINGLI</sequence>
<protein>
    <submittedName>
        <fullName evidence="3">Uncharacterized protein</fullName>
    </submittedName>
</protein>
<gene>
    <name evidence="3" type="ORF">HA338_11455</name>
</gene>
<evidence type="ECO:0000313" key="4">
    <source>
        <dbReference type="Proteomes" id="UP000600774"/>
    </source>
</evidence>
<evidence type="ECO:0000256" key="2">
    <source>
        <dbReference type="SAM" id="Phobius"/>
    </source>
</evidence>
<proteinExistence type="predicted"/>
<dbReference type="InterPro" id="IPR055713">
    <property type="entry name" value="DUF7289"/>
</dbReference>
<dbReference type="OMA" id="PEWKNDA"/>
<evidence type="ECO:0000313" key="3">
    <source>
        <dbReference type="EMBL" id="HIH94605.1"/>
    </source>
</evidence>
<organism evidence="3 4">
    <name type="scientific">Methanosarcina acetivorans</name>
    <dbReference type="NCBI Taxonomy" id="2214"/>
    <lineage>
        <taxon>Archaea</taxon>
        <taxon>Methanobacteriati</taxon>
        <taxon>Methanobacteriota</taxon>
        <taxon>Stenosarchaea group</taxon>
        <taxon>Methanomicrobia</taxon>
        <taxon>Methanosarcinales</taxon>
        <taxon>Methanosarcinaceae</taxon>
        <taxon>Methanosarcina</taxon>
    </lineage>
</organism>
<keyword evidence="2" id="KW-0472">Membrane</keyword>
<dbReference type="EMBL" id="DUJU01000131">
    <property type="protein sequence ID" value="HIH94605.1"/>
    <property type="molecule type" value="Genomic_DNA"/>
</dbReference>
<dbReference type="RefSeq" id="WP_011020280.1">
    <property type="nucleotide sequence ID" value="NZ_DUJU01000131.1"/>
</dbReference>
<feature type="compositionally biased region" description="Basic and acidic residues" evidence="1">
    <location>
        <begin position="19"/>
        <end position="28"/>
    </location>
</feature>
<name>A0A832SM34_9EURY</name>
<keyword evidence="2" id="KW-0812">Transmembrane</keyword>
<feature type="region of interest" description="Disordered" evidence="1">
    <location>
        <begin position="1"/>
        <end position="28"/>
    </location>
</feature>
<dbReference type="Pfam" id="PF23960">
    <property type="entry name" value="DUF7289"/>
    <property type="match status" value="1"/>
</dbReference>
<accession>A0A832SM34</accession>
<feature type="transmembrane region" description="Helical" evidence="2">
    <location>
        <begin position="52"/>
        <end position="73"/>
    </location>
</feature>
<comment type="caution">
    <text evidence="3">The sequence shown here is derived from an EMBL/GenBank/DDBJ whole genome shotgun (WGS) entry which is preliminary data.</text>
</comment>